<comment type="similarity">
    <text evidence="10">Belongs to the glycosyltransferase 28 family. MurG subfamily.</text>
</comment>
<keyword evidence="3 10" id="KW-0328">Glycosyltransferase</keyword>
<dbReference type="HAMAP" id="MF_00033">
    <property type="entry name" value="MurG"/>
    <property type="match status" value="1"/>
</dbReference>
<dbReference type="GO" id="GO:0009252">
    <property type="term" value="P:peptidoglycan biosynthetic process"/>
    <property type="evidence" value="ECO:0007669"/>
    <property type="project" value="UniProtKB-UniRule"/>
</dbReference>
<feature type="binding site" evidence="10">
    <location>
        <position position="300"/>
    </location>
    <ligand>
        <name>UDP-N-acetyl-alpha-D-glucosamine</name>
        <dbReference type="ChEBI" id="CHEBI:57705"/>
    </ligand>
</feature>
<dbReference type="GO" id="GO:0005975">
    <property type="term" value="P:carbohydrate metabolic process"/>
    <property type="evidence" value="ECO:0007669"/>
    <property type="project" value="InterPro"/>
</dbReference>
<dbReference type="EMBL" id="DSUJ01000008">
    <property type="protein sequence ID" value="HFI90732.1"/>
    <property type="molecule type" value="Genomic_DNA"/>
</dbReference>
<keyword evidence="1 10" id="KW-1003">Cell membrane</keyword>
<feature type="domain" description="Glycosyltransferase family 28 N-terminal" evidence="11">
    <location>
        <begin position="12"/>
        <end position="150"/>
    </location>
</feature>
<dbReference type="NCBIfam" id="TIGR01133">
    <property type="entry name" value="murG"/>
    <property type="match status" value="1"/>
</dbReference>
<dbReference type="Gene3D" id="3.40.50.2000">
    <property type="entry name" value="Glycogen Phosphorylase B"/>
    <property type="match status" value="2"/>
</dbReference>
<dbReference type="InterPro" id="IPR007235">
    <property type="entry name" value="Glyco_trans_28_C"/>
</dbReference>
<keyword evidence="7 10" id="KW-0472">Membrane</keyword>
<sequence>MILSNSNTPYRFLFAAGGTGGHLYPAVAVAEEIKKMKPESEILFVGTKDKIEGRVIPKLGYKFKTIWIKGFARKFNWSNLLFPVRLLVSLIQSIIISMKFKPKVAIGTGGYVAGPAIWGASVMGAKIILMESNSYPGITTRLLERYADEIHLSFESSRKYLRRQNIIHVTGNPVRENLGTINKTEAKKFFGLDENKKTVLILGGSLGASSINNAIEKSLNTLVGNNLQLIWQTGKNYYERYKSFNFAAVKIFDFVEDMNKAYSACDLLVARAGATTIAELTVLGLPAILIPSPNVAENHQYHNAKALQDENAAVLILDDELEPRLQETILNLINDPDKLNMLSSNAKKLAKPEAAKAIAMSAIKFAQLV</sequence>
<dbReference type="SUPFAM" id="SSF53756">
    <property type="entry name" value="UDP-Glycosyltransferase/glycogen phosphorylase"/>
    <property type="match status" value="1"/>
</dbReference>
<comment type="pathway">
    <text evidence="10">Cell wall biogenesis; peptidoglycan biosynthesis.</text>
</comment>
<gene>
    <name evidence="10 13" type="primary">murG</name>
    <name evidence="13" type="ORF">ENS31_04260</name>
</gene>
<evidence type="ECO:0000313" key="13">
    <source>
        <dbReference type="EMBL" id="HFI90732.1"/>
    </source>
</evidence>
<evidence type="ECO:0000256" key="3">
    <source>
        <dbReference type="ARBA" id="ARBA00022676"/>
    </source>
</evidence>
<dbReference type="GO" id="GO:0005886">
    <property type="term" value="C:plasma membrane"/>
    <property type="evidence" value="ECO:0007669"/>
    <property type="project" value="UniProtKB-SubCell"/>
</dbReference>
<keyword evidence="2 10" id="KW-0132">Cell division</keyword>
<keyword evidence="4 10" id="KW-0808">Transferase</keyword>
<keyword evidence="8 10" id="KW-0131">Cell cycle</keyword>
<evidence type="ECO:0000256" key="2">
    <source>
        <dbReference type="ARBA" id="ARBA00022618"/>
    </source>
</evidence>
<evidence type="ECO:0000256" key="6">
    <source>
        <dbReference type="ARBA" id="ARBA00022984"/>
    </source>
</evidence>
<dbReference type="CDD" id="cd03785">
    <property type="entry name" value="GT28_MurG"/>
    <property type="match status" value="1"/>
</dbReference>
<dbReference type="Pfam" id="PF03033">
    <property type="entry name" value="Glyco_transf_28"/>
    <property type="match status" value="1"/>
</dbReference>
<organism evidence="13">
    <name type="scientific">Ignavibacterium album</name>
    <dbReference type="NCBI Taxonomy" id="591197"/>
    <lineage>
        <taxon>Bacteria</taxon>
        <taxon>Pseudomonadati</taxon>
        <taxon>Ignavibacteriota</taxon>
        <taxon>Ignavibacteria</taxon>
        <taxon>Ignavibacteriales</taxon>
        <taxon>Ignavibacteriaceae</taxon>
        <taxon>Ignavibacterium</taxon>
    </lineage>
</organism>
<protein>
    <recommendedName>
        <fullName evidence="10">UDP-N-acetylglucosamine--N-acetylmuramyl-(pentapeptide) pyrophosphoryl-undecaprenol N-acetylglucosamine transferase</fullName>
        <ecNumber evidence="10">2.4.1.227</ecNumber>
    </recommendedName>
    <alternativeName>
        <fullName evidence="10">Undecaprenyl-PP-MurNAc-pentapeptide-UDPGlcNAc GlcNAc transferase</fullName>
    </alternativeName>
</protein>
<evidence type="ECO:0000259" key="12">
    <source>
        <dbReference type="Pfam" id="PF04101"/>
    </source>
</evidence>
<feature type="binding site" evidence="10">
    <location>
        <position position="205"/>
    </location>
    <ligand>
        <name>UDP-N-acetyl-alpha-D-glucosamine</name>
        <dbReference type="ChEBI" id="CHEBI:57705"/>
    </ligand>
</feature>
<evidence type="ECO:0000259" key="11">
    <source>
        <dbReference type="Pfam" id="PF03033"/>
    </source>
</evidence>
<keyword evidence="6 10" id="KW-0573">Peptidoglycan synthesis</keyword>
<evidence type="ECO:0000256" key="10">
    <source>
        <dbReference type="HAMAP-Rule" id="MF_00033"/>
    </source>
</evidence>
<dbReference type="Pfam" id="PF04101">
    <property type="entry name" value="Glyco_tran_28_C"/>
    <property type="match status" value="1"/>
</dbReference>
<dbReference type="GO" id="GO:0051301">
    <property type="term" value="P:cell division"/>
    <property type="evidence" value="ECO:0007669"/>
    <property type="project" value="UniProtKB-KW"/>
</dbReference>
<reference evidence="13" key="1">
    <citation type="journal article" date="2020" name="mSystems">
        <title>Genome- and Community-Level Interaction Insights into Carbon Utilization and Element Cycling Functions of Hydrothermarchaeota in Hydrothermal Sediment.</title>
        <authorList>
            <person name="Zhou Z."/>
            <person name="Liu Y."/>
            <person name="Xu W."/>
            <person name="Pan J."/>
            <person name="Luo Z.H."/>
            <person name="Li M."/>
        </authorList>
    </citation>
    <scope>NUCLEOTIDE SEQUENCE [LARGE SCALE GENOMIC DNA]</scope>
    <source>
        <strain evidence="13">SpSt-479</strain>
    </source>
</reference>
<keyword evidence="9 10" id="KW-0961">Cell wall biogenesis/degradation</keyword>
<comment type="caution">
    <text evidence="10">Lacks conserved residue(s) required for the propagation of feature annotation.</text>
</comment>
<evidence type="ECO:0000256" key="4">
    <source>
        <dbReference type="ARBA" id="ARBA00022679"/>
    </source>
</evidence>
<accession>A0A7V2ZIS9</accession>
<dbReference type="UniPathway" id="UPA00219"/>
<feature type="domain" description="Glycosyl transferase family 28 C-terminal" evidence="12">
    <location>
        <begin position="198"/>
        <end position="357"/>
    </location>
</feature>
<evidence type="ECO:0000256" key="9">
    <source>
        <dbReference type="ARBA" id="ARBA00023316"/>
    </source>
</evidence>
<evidence type="ECO:0000256" key="5">
    <source>
        <dbReference type="ARBA" id="ARBA00022960"/>
    </source>
</evidence>
<comment type="caution">
    <text evidence="13">The sequence shown here is derived from an EMBL/GenBank/DDBJ whole genome shotgun (WGS) entry which is preliminary data.</text>
</comment>
<feature type="binding site" evidence="10">
    <location>
        <begin position="19"/>
        <end position="21"/>
    </location>
    <ligand>
        <name>UDP-N-acetyl-alpha-D-glucosamine</name>
        <dbReference type="ChEBI" id="CHEBI:57705"/>
    </ligand>
</feature>
<evidence type="ECO:0000256" key="1">
    <source>
        <dbReference type="ARBA" id="ARBA00022475"/>
    </source>
</evidence>
<dbReference type="GO" id="GO:0071555">
    <property type="term" value="P:cell wall organization"/>
    <property type="evidence" value="ECO:0007669"/>
    <property type="project" value="UniProtKB-KW"/>
</dbReference>
<dbReference type="PANTHER" id="PTHR21015:SF22">
    <property type="entry name" value="GLYCOSYLTRANSFERASE"/>
    <property type="match status" value="1"/>
</dbReference>
<comment type="function">
    <text evidence="10">Cell wall formation. Catalyzes the transfer of a GlcNAc subunit on undecaprenyl-pyrophosphoryl-MurNAc-pentapeptide (lipid intermediate I) to form undecaprenyl-pyrophosphoryl-MurNAc-(pentapeptide)GlcNAc (lipid intermediate II).</text>
</comment>
<dbReference type="InterPro" id="IPR004276">
    <property type="entry name" value="GlycoTrans_28_N"/>
</dbReference>
<evidence type="ECO:0000256" key="8">
    <source>
        <dbReference type="ARBA" id="ARBA00023306"/>
    </source>
</evidence>
<dbReference type="AlphaFoldDB" id="A0A7V2ZIS9"/>
<feature type="binding site" evidence="10">
    <location>
        <position position="133"/>
    </location>
    <ligand>
        <name>UDP-N-acetyl-alpha-D-glucosamine</name>
        <dbReference type="ChEBI" id="CHEBI:57705"/>
    </ligand>
</feature>
<dbReference type="GO" id="GO:0008360">
    <property type="term" value="P:regulation of cell shape"/>
    <property type="evidence" value="ECO:0007669"/>
    <property type="project" value="UniProtKB-KW"/>
</dbReference>
<proteinExistence type="inferred from homology"/>
<dbReference type="PANTHER" id="PTHR21015">
    <property type="entry name" value="UDP-N-ACETYLGLUCOSAMINE--N-ACETYLMURAMYL-(PENTAPEPTIDE) PYROPHOSPHORYL-UNDECAPRENOL N-ACETYLGLUCOSAMINE TRANSFERASE 1"/>
    <property type="match status" value="1"/>
</dbReference>
<evidence type="ECO:0000256" key="7">
    <source>
        <dbReference type="ARBA" id="ARBA00023136"/>
    </source>
</evidence>
<dbReference type="EC" id="2.4.1.227" evidence="10"/>
<comment type="subcellular location">
    <subcellularLocation>
        <location evidence="10">Cell membrane</location>
        <topology evidence="10">Peripheral membrane protein</topology>
        <orientation evidence="10">Cytoplasmic side</orientation>
    </subcellularLocation>
</comment>
<keyword evidence="5 10" id="KW-0133">Cell shape</keyword>
<feature type="binding site" evidence="10">
    <location>
        <position position="175"/>
    </location>
    <ligand>
        <name>UDP-N-acetyl-alpha-D-glucosamine</name>
        <dbReference type="ChEBI" id="CHEBI:57705"/>
    </ligand>
</feature>
<dbReference type="GO" id="GO:0050511">
    <property type="term" value="F:undecaprenyldiphospho-muramoylpentapeptide beta-N-acetylglucosaminyltransferase activity"/>
    <property type="evidence" value="ECO:0007669"/>
    <property type="project" value="UniProtKB-UniRule"/>
</dbReference>
<name>A0A7V2ZIS9_9BACT</name>
<dbReference type="InterPro" id="IPR006009">
    <property type="entry name" value="GlcNAc_MurG"/>
</dbReference>
<comment type="catalytic activity">
    <reaction evidence="10">
        <text>di-trans,octa-cis-undecaprenyl diphospho-N-acetyl-alpha-D-muramoyl-L-alanyl-D-glutamyl-meso-2,6-diaminopimeloyl-D-alanyl-D-alanine + UDP-N-acetyl-alpha-D-glucosamine = di-trans,octa-cis-undecaprenyl diphospho-[N-acetyl-alpha-D-glucosaminyl-(1-&gt;4)]-N-acetyl-alpha-D-muramoyl-L-alanyl-D-glutamyl-meso-2,6-diaminopimeloyl-D-alanyl-D-alanine + UDP + H(+)</text>
        <dbReference type="Rhea" id="RHEA:31227"/>
        <dbReference type="ChEBI" id="CHEBI:15378"/>
        <dbReference type="ChEBI" id="CHEBI:57705"/>
        <dbReference type="ChEBI" id="CHEBI:58223"/>
        <dbReference type="ChEBI" id="CHEBI:61387"/>
        <dbReference type="ChEBI" id="CHEBI:61388"/>
        <dbReference type="EC" id="2.4.1.227"/>
    </reaction>
</comment>